<dbReference type="SUPFAM" id="SSF144091">
    <property type="entry name" value="Rhomboid-like"/>
    <property type="match status" value="1"/>
</dbReference>
<dbReference type="PANTHER" id="PTHR43066">
    <property type="entry name" value="RHOMBOID-RELATED PROTEIN"/>
    <property type="match status" value="1"/>
</dbReference>
<dbReference type="EMBL" id="JAATLM010000001">
    <property type="protein sequence ID" value="NIZ68923.1"/>
    <property type="molecule type" value="Genomic_DNA"/>
</dbReference>
<dbReference type="GO" id="GO:0004252">
    <property type="term" value="F:serine-type endopeptidase activity"/>
    <property type="evidence" value="ECO:0007669"/>
    <property type="project" value="InterPro"/>
</dbReference>
<keyword evidence="8" id="KW-1185">Reference proteome</keyword>
<evidence type="ECO:0000256" key="1">
    <source>
        <dbReference type="ARBA" id="ARBA00004141"/>
    </source>
</evidence>
<evidence type="ECO:0000256" key="5">
    <source>
        <dbReference type="SAM" id="Phobius"/>
    </source>
</evidence>
<accession>A0A968GF79</accession>
<dbReference type="InterPro" id="IPR035952">
    <property type="entry name" value="Rhomboid-like_sf"/>
</dbReference>
<dbReference type="InterPro" id="IPR022764">
    <property type="entry name" value="Peptidase_S54_rhomboid_dom"/>
</dbReference>
<feature type="transmembrane region" description="Helical" evidence="5">
    <location>
        <begin position="51"/>
        <end position="79"/>
    </location>
</feature>
<feature type="domain" description="Peptidase S54 rhomboid" evidence="6">
    <location>
        <begin position="52"/>
        <end position="180"/>
    </location>
</feature>
<evidence type="ECO:0000313" key="8">
    <source>
        <dbReference type="Proteomes" id="UP000778951"/>
    </source>
</evidence>
<sequence>MRITYNAPVTLTFAFFAMLILFIDAQLAPNLIHNVFTAEGKMTFDPKNYSAYLRLVTYIFGHVDINHLTSNMMFILLLGPSLEERYSSGSIAIMIFMTALLNGLINAFFFSTMLLGASGIVFMMIVLTSFANVKRGEIPLSFFLVAAMYVWMEVVRAKSEGDISYFAHLLGGICGAIFGLFENSVSRKSAS</sequence>
<keyword evidence="2 5" id="KW-0812">Transmembrane</keyword>
<feature type="transmembrane region" description="Helical" evidence="5">
    <location>
        <begin position="115"/>
        <end position="133"/>
    </location>
</feature>
<comment type="caution">
    <text evidence="7">The sequence shown here is derived from an EMBL/GenBank/DDBJ whole genome shotgun (WGS) entry which is preliminary data.</text>
</comment>
<dbReference type="GO" id="GO:0016020">
    <property type="term" value="C:membrane"/>
    <property type="evidence" value="ECO:0007669"/>
    <property type="project" value="UniProtKB-SubCell"/>
</dbReference>
<keyword evidence="4 5" id="KW-0472">Membrane</keyword>
<feature type="transmembrane region" description="Helical" evidence="5">
    <location>
        <begin position="163"/>
        <end position="181"/>
    </location>
</feature>
<dbReference type="AlphaFoldDB" id="A0A968GF79"/>
<proteinExistence type="predicted"/>
<comment type="subcellular location">
    <subcellularLocation>
        <location evidence="1">Membrane</location>
        <topology evidence="1">Multi-pass membrane protein</topology>
    </subcellularLocation>
</comment>
<dbReference type="Gene3D" id="1.20.1540.10">
    <property type="entry name" value="Rhomboid-like"/>
    <property type="match status" value="1"/>
</dbReference>
<gene>
    <name evidence="7" type="ORF">HCT48_01650</name>
</gene>
<reference evidence="7" key="1">
    <citation type="submission" date="2020-03" db="EMBL/GenBank/DDBJ databases">
        <title>Spirochaetal bacteria isolated from arthropods constitute a novel genus Entomospira genus novum within the order Spirochaetales.</title>
        <authorList>
            <person name="Grana-Miraglia L."/>
            <person name="Sikutova S."/>
            <person name="Fingerle V."/>
            <person name="Sing A."/>
            <person name="Castillo-Ramirez S."/>
            <person name="Margos G."/>
            <person name="Rudolf I."/>
        </authorList>
    </citation>
    <scope>NUCLEOTIDE SEQUENCE</scope>
    <source>
        <strain evidence="7">BR149</strain>
    </source>
</reference>
<feature type="transmembrane region" description="Helical" evidence="5">
    <location>
        <begin position="91"/>
        <end position="109"/>
    </location>
</feature>
<dbReference type="Proteomes" id="UP000778951">
    <property type="component" value="Unassembled WGS sequence"/>
</dbReference>
<protein>
    <submittedName>
        <fullName evidence="7">Rhomboid family intramembrane serine protease</fullName>
    </submittedName>
</protein>
<dbReference type="Pfam" id="PF01694">
    <property type="entry name" value="Rhomboid"/>
    <property type="match status" value="1"/>
</dbReference>
<evidence type="ECO:0000313" key="7">
    <source>
        <dbReference type="EMBL" id="NIZ68923.1"/>
    </source>
</evidence>
<evidence type="ECO:0000256" key="3">
    <source>
        <dbReference type="ARBA" id="ARBA00022989"/>
    </source>
</evidence>
<name>A0A968GF79_9SPIO</name>
<evidence type="ECO:0000256" key="2">
    <source>
        <dbReference type="ARBA" id="ARBA00022692"/>
    </source>
</evidence>
<dbReference type="GO" id="GO:0006508">
    <property type="term" value="P:proteolysis"/>
    <property type="evidence" value="ECO:0007669"/>
    <property type="project" value="UniProtKB-KW"/>
</dbReference>
<evidence type="ECO:0000259" key="6">
    <source>
        <dbReference type="Pfam" id="PF01694"/>
    </source>
</evidence>
<organism evidence="7 8">
    <name type="scientific">Entomospira culicis</name>
    <dbReference type="NCBI Taxonomy" id="2719989"/>
    <lineage>
        <taxon>Bacteria</taxon>
        <taxon>Pseudomonadati</taxon>
        <taxon>Spirochaetota</taxon>
        <taxon>Spirochaetia</taxon>
        <taxon>Spirochaetales</taxon>
        <taxon>Spirochaetaceae</taxon>
        <taxon>Entomospira</taxon>
    </lineage>
</organism>
<keyword evidence="7" id="KW-0378">Hydrolase</keyword>
<evidence type="ECO:0000256" key="4">
    <source>
        <dbReference type="ARBA" id="ARBA00023136"/>
    </source>
</evidence>
<keyword evidence="3 5" id="KW-1133">Transmembrane helix</keyword>
<keyword evidence="7" id="KW-0645">Protease</keyword>
<feature type="transmembrane region" description="Helical" evidence="5">
    <location>
        <begin position="140"/>
        <end position="157"/>
    </location>
</feature>
<dbReference type="RefSeq" id="WP_167695035.1">
    <property type="nucleotide sequence ID" value="NZ_CP118181.1"/>
</dbReference>